<evidence type="ECO:0000259" key="3">
    <source>
        <dbReference type="Pfam" id="PF07655"/>
    </source>
</evidence>
<evidence type="ECO:0000259" key="2">
    <source>
        <dbReference type="Pfam" id="PF00263"/>
    </source>
</evidence>
<protein>
    <submittedName>
        <fullName evidence="4">Pilus (MSHA type) biogenesis protein MshL</fullName>
    </submittedName>
</protein>
<dbReference type="Pfam" id="PF00263">
    <property type="entry name" value="Secretin"/>
    <property type="match status" value="1"/>
</dbReference>
<dbReference type="InterPro" id="IPR004846">
    <property type="entry name" value="T2SS/T3SS_dom"/>
</dbReference>
<name>A0ABV2TP54_9RHOO</name>
<evidence type="ECO:0000313" key="4">
    <source>
        <dbReference type="EMBL" id="MET7015701.1"/>
    </source>
</evidence>
<evidence type="ECO:0000256" key="1">
    <source>
        <dbReference type="SAM" id="MobiDB-lite"/>
    </source>
</evidence>
<feature type="domain" description="Secretin N-terminal" evidence="3">
    <location>
        <begin position="68"/>
        <end position="138"/>
    </location>
</feature>
<dbReference type="PANTHER" id="PTHR30332">
    <property type="entry name" value="PROBABLE GENERAL SECRETION PATHWAY PROTEIN D"/>
    <property type="match status" value="1"/>
</dbReference>
<comment type="caution">
    <text evidence="4">The sequence shown here is derived from an EMBL/GenBank/DDBJ whole genome shotgun (WGS) entry which is preliminary data.</text>
</comment>
<feature type="region of interest" description="Disordered" evidence="1">
    <location>
        <begin position="147"/>
        <end position="168"/>
    </location>
</feature>
<accession>A0ABV2TP54</accession>
<dbReference type="Proteomes" id="UP001549691">
    <property type="component" value="Unassembled WGS sequence"/>
</dbReference>
<evidence type="ECO:0000313" key="5">
    <source>
        <dbReference type="Proteomes" id="UP001549691"/>
    </source>
</evidence>
<feature type="domain" description="Type II/III secretion system secretin-like" evidence="2">
    <location>
        <begin position="304"/>
        <end position="486"/>
    </location>
</feature>
<dbReference type="PANTHER" id="PTHR30332:SF17">
    <property type="entry name" value="TYPE IV PILIATION SYSTEM PROTEIN DR_0774-RELATED"/>
    <property type="match status" value="1"/>
</dbReference>
<dbReference type="InterPro" id="IPR001775">
    <property type="entry name" value="GspD/PilQ"/>
</dbReference>
<feature type="compositionally biased region" description="Polar residues" evidence="1">
    <location>
        <begin position="154"/>
        <end position="163"/>
    </location>
</feature>
<dbReference type="NCBIfam" id="TIGR02519">
    <property type="entry name" value="pilus_MshL"/>
    <property type="match status" value="1"/>
</dbReference>
<dbReference type="InterPro" id="IPR013358">
    <property type="entry name" value="Pilus_biogenesis_MshL"/>
</dbReference>
<proteinExistence type="predicted"/>
<dbReference type="PRINTS" id="PR00811">
    <property type="entry name" value="BCTERIALGSPD"/>
</dbReference>
<dbReference type="RefSeq" id="WP_354602159.1">
    <property type="nucleotide sequence ID" value="NZ_JBEWZI010000020.1"/>
</dbReference>
<dbReference type="InterPro" id="IPR011514">
    <property type="entry name" value="Secretin_N_2"/>
</dbReference>
<gene>
    <name evidence="4" type="primary">mshL</name>
    <name evidence="4" type="ORF">ABXR19_16035</name>
</gene>
<keyword evidence="5" id="KW-1185">Reference proteome</keyword>
<reference evidence="4 5" key="1">
    <citation type="submission" date="2024-07" db="EMBL/GenBank/DDBJ databases">
        <title>Uliginosibacterium flavum JJ3220;KACC:17644.</title>
        <authorList>
            <person name="Kim M.K."/>
        </authorList>
    </citation>
    <scope>NUCLEOTIDE SEQUENCE [LARGE SCALE GENOMIC DNA]</scope>
    <source>
        <strain evidence="4 5">KACC:17644</strain>
    </source>
</reference>
<dbReference type="Pfam" id="PF07655">
    <property type="entry name" value="Secretin_N_2"/>
    <property type="match status" value="1"/>
</dbReference>
<organism evidence="4 5">
    <name type="scientific">Uliginosibacterium flavum</name>
    <dbReference type="NCBI Taxonomy" id="1396831"/>
    <lineage>
        <taxon>Bacteria</taxon>
        <taxon>Pseudomonadati</taxon>
        <taxon>Pseudomonadota</taxon>
        <taxon>Betaproteobacteria</taxon>
        <taxon>Rhodocyclales</taxon>
        <taxon>Zoogloeaceae</taxon>
        <taxon>Uliginosibacterium</taxon>
    </lineage>
</organism>
<sequence length="523" mass="56947">MQDLLFALARDAKINIDIHPGLSGNVTLNALDQTLPQLLTRISKQVDLRFEMDGPNLAVMPDAPYLRNYKIDYVNLARDTNSVISVSSQIGSTSGAGADANSAQNQSAGSGSSARIQNTSKNRFWDSLIQNVKDLLRETDKVLPEGSSERTVLVDQQGSTTQQETRKLKTEGAITKTGGDNTNSAITTERIITFREAASVIANVETGVLAVRATSRQQEKVQEFLDRVMNSAKRQVLIEATIAEVELTQDYQQGVDWSALNIFDTGFRVIQGAKGAILNAAAPSLVELGYDSSRGQFKSAIRLLESFGTVKVLSSPKLSVLNNQTAVMKVVDDKLYFTYEVKETDATTTTAAKTTITSTLHSVPVGLVLTITPQVGEDDSVTLNIRPSLSRVIKDLKDPSLQLMKNGATVENLIPIIRAREFDSVMRINNGNIAVMGGLMEDSLNNNTDSIPGASNTPLIGGLFQNRNDTKRKTELVIFVRPTIVRNPSLDGDYRAFASQVPTERFFDITTGPDIPKLPEAKP</sequence>
<feature type="region of interest" description="Disordered" evidence="1">
    <location>
        <begin position="89"/>
        <end position="115"/>
    </location>
</feature>
<dbReference type="EMBL" id="JBEWZI010000020">
    <property type="protein sequence ID" value="MET7015701.1"/>
    <property type="molecule type" value="Genomic_DNA"/>
</dbReference>
<feature type="compositionally biased region" description="Low complexity" evidence="1">
    <location>
        <begin position="95"/>
        <end position="114"/>
    </location>
</feature>
<dbReference type="InterPro" id="IPR050810">
    <property type="entry name" value="Bact_Secretion_Sys_Channel"/>
</dbReference>